<dbReference type="Proteomes" id="UP001200430">
    <property type="component" value="Unassembled WGS sequence"/>
</dbReference>
<organism evidence="3 4">
    <name type="scientific">Dethiosulfovibrio marinus</name>
    <dbReference type="NCBI Taxonomy" id="133532"/>
    <lineage>
        <taxon>Bacteria</taxon>
        <taxon>Thermotogati</taxon>
        <taxon>Synergistota</taxon>
        <taxon>Synergistia</taxon>
        <taxon>Synergistales</taxon>
        <taxon>Dethiosulfovibrionaceae</taxon>
        <taxon>Dethiosulfovibrio</taxon>
    </lineage>
</organism>
<dbReference type="InterPro" id="IPR055346">
    <property type="entry name" value="Fe-S_cluster_assembly_SufBD"/>
</dbReference>
<evidence type="ECO:0000313" key="3">
    <source>
        <dbReference type="EMBL" id="MCF4143503.1"/>
    </source>
</evidence>
<dbReference type="InterPro" id="IPR037284">
    <property type="entry name" value="SUF_FeS_clus_asmbl_SufBD_sf"/>
</dbReference>
<accession>A0ABS9EQN5</accession>
<comment type="caution">
    <text evidence="3">The sequence shown here is derived from an EMBL/GenBank/DDBJ whole genome shotgun (WGS) entry which is preliminary data.</text>
</comment>
<evidence type="ECO:0000313" key="4">
    <source>
        <dbReference type="Proteomes" id="UP001200430"/>
    </source>
</evidence>
<evidence type="ECO:0000259" key="2">
    <source>
        <dbReference type="Pfam" id="PF01458"/>
    </source>
</evidence>
<evidence type="ECO:0000256" key="1">
    <source>
        <dbReference type="ARBA" id="ARBA00043967"/>
    </source>
</evidence>
<dbReference type="EMBL" id="JAKGUD010000017">
    <property type="protein sequence ID" value="MCF4143503.1"/>
    <property type="molecule type" value="Genomic_DNA"/>
</dbReference>
<dbReference type="PANTHER" id="PTHR30508:SF1">
    <property type="entry name" value="UPF0051 PROTEIN ABCI8, CHLOROPLASTIC-RELATED"/>
    <property type="match status" value="1"/>
</dbReference>
<dbReference type="InterPro" id="IPR000825">
    <property type="entry name" value="SUF_FeS_clus_asmbl_SufBD_core"/>
</dbReference>
<protein>
    <submittedName>
        <fullName evidence="3">SufD family Fe-S cluster assembly protein</fullName>
    </submittedName>
</protein>
<comment type="similarity">
    <text evidence="1">Belongs to the iron-sulfur cluster assembly SufBD family.</text>
</comment>
<feature type="domain" description="SUF system FeS cluster assembly SufBD core" evidence="2">
    <location>
        <begin position="121"/>
        <end position="348"/>
    </location>
</feature>
<reference evidence="3 4" key="1">
    <citation type="submission" date="2022-01" db="EMBL/GenBank/DDBJ databases">
        <title>Dethiosulfovibrio faecalis sp. nov., a novel proteolytic, non-sulfur-reducing bacterium isolated from a marine aquaculture solid waste bioreactor.</title>
        <authorList>
            <person name="Grabowski S."/>
            <person name="Apolinario E."/>
            <person name="Schneider N."/>
            <person name="Marshall C.W."/>
            <person name="Sowers K.R."/>
        </authorList>
    </citation>
    <scope>NUCLEOTIDE SEQUENCE [LARGE SCALE GENOMIC DNA]</scope>
    <source>
        <strain evidence="3 4">DSM 12537</strain>
    </source>
</reference>
<gene>
    <name evidence="3" type="ORF">L2W38_11840</name>
</gene>
<dbReference type="SUPFAM" id="SSF101960">
    <property type="entry name" value="Stabilizer of iron transporter SufD"/>
    <property type="match status" value="1"/>
</dbReference>
<name>A0ABS9EQN5_9BACT</name>
<proteinExistence type="inferred from homology"/>
<dbReference type="PANTHER" id="PTHR30508">
    <property type="entry name" value="FES CLUSTER ASSEMBLY PROTEIN SUF"/>
    <property type="match status" value="1"/>
</dbReference>
<dbReference type="Pfam" id="PF01458">
    <property type="entry name" value="SUFBD_core"/>
    <property type="match status" value="1"/>
</dbReference>
<sequence>MDIDRKAYGHRAPERPDLARLADLPEEDKATLVRSGIDPNAQVSGSFMLTDSSTVHCNCSDPNVEVLPMQTAMDLHDGLKEYSWKLMEKESDQVDGGYFIRSRPGATVTYPLQTCLYLAEDRSAQDVHNIVIAEEGSTLNILSGCASAPGVRSGLHVGISEIYVKKGATLSFTMVHNWAEEMAVRPKTKIMVEEGGTFISNYICLKPAKDLVMYPTAILNGEGAVATFNSVFLATPGSTIDSGSRVILKAPDTRAEVVSRAVSMGGKIYARGHLVGEVPGVKAHLECDGLILSDSGLIHAIPELEARCNDLEMSHEAAVGKIAQEEIEYLMARGLSEEDARSLIIKGFLSLDIMGLPDELKRDMEETIRKAGSEGAM</sequence>
<dbReference type="RefSeq" id="WP_236100204.1">
    <property type="nucleotide sequence ID" value="NZ_JAKGUD010000017.1"/>
</dbReference>
<keyword evidence="4" id="KW-1185">Reference proteome</keyword>